<reference evidence="2 3" key="1">
    <citation type="submission" date="2014-06" db="EMBL/GenBank/DDBJ databases">
        <authorList>
            <person name="Swart Estienne"/>
        </authorList>
    </citation>
    <scope>NUCLEOTIDE SEQUENCE [LARGE SCALE GENOMIC DNA]</scope>
    <source>
        <strain evidence="2 3">130c</strain>
    </source>
</reference>
<evidence type="ECO:0000313" key="2">
    <source>
        <dbReference type="EMBL" id="CDW88606.1"/>
    </source>
</evidence>
<dbReference type="EMBL" id="CCKQ01016738">
    <property type="protein sequence ID" value="CDW88606.1"/>
    <property type="molecule type" value="Genomic_DNA"/>
</dbReference>
<evidence type="ECO:0000313" key="3">
    <source>
        <dbReference type="Proteomes" id="UP000039865"/>
    </source>
</evidence>
<accession>A0A078B2Y2</accession>
<feature type="compositionally biased region" description="Polar residues" evidence="1">
    <location>
        <begin position="213"/>
        <end position="234"/>
    </location>
</feature>
<name>A0A078B2Y2_STYLE</name>
<dbReference type="AlphaFoldDB" id="A0A078B2Y2"/>
<proteinExistence type="predicted"/>
<evidence type="ECO:0000256" key="1">
    <source>
        <dbReference type="SAM" id="MobiDB-lite"/>
    </source>
</evidence>
<organism evidence="2 3">
    <name type="scientific">Stylonychia lemnae</name>
    <name type="common">Ciliate</name>
    <dbReference type="NCBI Taxonomy" id="5949"/>
    <lineage>
        <taxon>Eukaryota</taxon>
        <taxon>Sar</taxon>
        <taxon>Alveolata</taxon>
        <taxon>Ciliophora</taxon>
        <taxon>Intramacronucleata</taxon>
        <taxon>Spirotrichea</taxon>
        <taxon>Stichotrichia</taxon>
        <taxon>Sporadotrichida</taxon>
        <taxon>Oxytrichidae</taxon>
        <taxon>Stylonychinae</taxon>
        <taxon>Stylonychia</taxon>
    </lineage>
</organism>
<dbReference type="Proteomes" id="UP000039865">
    <property type="component" value="Unassembled WGS sequence"/>
</dbReference>
<protein>
    <submittedName>
        <fullName evidence="2">Uncharacterized protein</fullName>
    </submittedName>
</protein>
<keyword evidence="3" id="KW-1185">Reference proteome</keyword>
<feature type="region of interest" description="Disordered" evidence="1">
    <location>
        <begin position="202"/>
        <end position="234"/>
    </location>
</feature>
<gene>
    <name evidence="2" type="primary">Contig6900.g334</name>
    <name evidence="2" type="ORF">STYLEM_17728</name>
</gene>
<dbReference type="InParanoid" id="A0A078B2Y2"/>
<sequence length="243" mass="27461">MTEQQEQQTKTQNAIQSPPLTVQFLSNPSLKPFSRVSPLKQKQMTSPLKLNTYNTVFEKAESLSIVRNLFIPETATQKEKDIHSFLSLMSVYQVNVKSMLEDEAKMECKSPRLQEEFNKVKRLGSPSFLAKRMTVQPNKLLLSTTNQSTQSSPNQSAGLQNNSRSRFQFDQMDAQNSTENDQINIINSNQKPSILRVSPHRIATGSGEHSNDNEGSSIQSNQHHQTLATKAQVNNIRRMIQAE</sequence>